<protein>
    <recommendedName>
        <fullName evidence="7">Major facilitator superfamily domain-containing protein 4</fullName>
    </recommendedName>
</protein>
<feature type="transmembrane region" description="Helical" evidence="4">
    <location>
        <begin position="360"/>
        <end position="381"/>
    </location>
</feature>
<gene>
    <name evidence="5" type="ORF">FSP39_006777</name>
</gene>
<feature type="transmembrane region" description="Helical" evidence="4">
    <location>
        <begin position="243"/>
        <end position="264"/>
    </location>
</feature>
<evidence type="ECO:0000256" key="1">
    <source>
        <dbReference type="ARBA" id="ARBA00022692"/>
    </source>
</evidence>
<comment type="caution">
    <text evidence="5">The sequence shown here is derived from an EMBL/GenBank/DDBJ whole genome shotgun (WGS) entry which is preliminary data.</text>
</comment>
<evidence type="ECO:0000313" key="6">
    <source>
        <dbReference type="Proteomes" id="UP001186944"/>
    </source>
</evidence>
<keyword evidence="2 4" id="KW-1133">Transmembrane helix</keyword>
<feature type="transmembrane region" description="Helical" evidence="4">
    <location>
        <begin position="20"/>
        <end position="49"/>
    </location>
</feature>
<evidence type="ECO:0000256" key="2">
    <source>
        <dbReference type="ARBA" id="ARBA00022989"/>
    </source>
</evidence>
<dbReference type="EMBL" id="VSWD01000005">
    <property type="protein sequence ID" value="KAK3101848.1"/>
    <property type="molecule type" value="Genomic_DNA"/>
</dbReference>
<dbReference type="AlphaFoldDB" id="A0AA88YBY3"/>
<feature type="transmembrane region" description="Helical" evidence="4">
    <location>
        <begin position="133"/>
        <end position="155"/>
    </location>
</feature>
<evidence type="ECO:0008006" key="7">
    <source>
        <dbReference type="Google" id="ProtNLM"/>
    </source>
</evidence>
<dbReference type="PANTHER" id="PTHR23121:SF10">
    <property type="entry name" value="MAJOR FACILITATOR SUPERFAMILY DOMAIN-CONTAINING PROTEIN 4A"/>
    <property type="match status" value="1"/>
</dbReference>
<name>A0AA88YBY3_PINIB</name>
<feature type="transmembrane region" description="Helical" evidence="4">
    <location>
        <begin position="70"/>
        <end position="88"/>
    </location>
</feature>
<dbReference type="Gene3D" id="1.20.1250.20">
    <property type="entry name" value="MFS general substrate transporter like domains"/>
    <property type="match status" value="1"/>
</dbReference>
<reference evidence="5" key="1">
    <citation type="submission" date="2019-08" db="EMBL/GenBank/DDBJ databases">
        <title>The improved chromosome-level genome for the pearl oyster Pinctada fucata martensii using PacBio sequencing and Hi-C.</title>
        <authorList>
            <person name="Zheng Z."/>
        </authorList>
    </citation>
    <scope>NUCLEOTIDE SEQUENCE</scope>
    <source>
        <strain evidence="5">ZZ-2019</strain>
        <tissue evidence="5">Adductor muscle</tissue>
    </source>
</reference>
<feature type="transmembrane region" description="Helical" evidence="4">
    <location>
        <begin position="329"/>
        <end position="354"/>
    </location>
</feature>
<organism evidence="5 6">
    <name type="scientific">Pinctada imbricata</name>
    <name type="common">Atlantic pearl-oyster</name>
    <name type="synonym">Pinctada martensii</name>
    <dbReference type="NCBI Taxonomy" id="66713"/>
    <lineage>
        <taxon>Eukaryota</taxon>
        <taxon>Metazoa</taxon>
        <taxon>Spiralia</taxon>
        <taxon>Lophotrochozoa</taxon>
        <taxon>Mollusca</taxon>
        <taxon>Bivalvia</taxon>
        <taxon>Autobranchia</taxon>
        <taxon>Pteriomorphia</taxon>
        <taxon>Pterioida</taxon>
        <taxon>Pterioidea</taxon>
        <taxon>Pteriidae</taxon>
        <taxon>Pinctada</taxon>
    </lineage>
</organism>
<sequence length="440" mass="47438">GVPVYILLLVGTISLPFTTFLVPACSGFAALLVDLMIMGWCMGCVDCIANLRMLTRFGANVSPFLQAMHFCYGLGAFISPMIAAPFILNVDCTDYIDGKHVSPAPGNFSEDETVAPPQPQKITRAQHLSHSEIAFFILGTIQFVIASVVVVVIILEKKNIIGYGASISQASSAHSFVSMTSDKEIRDISGQKTCFFCGTREILVITILTSASLFLYDGLQSSFADYIYSYAEKNGLRKRGEGAILNACFWGLFAFGRLIAIPAATRLTPAFMLSCNLTGSVVSVVITLLFRGQIVAIYAGSCMLGLFLSSMSPTVMSMTEQFININPSIASCLVVCAALGETLCPVIVGNLFVALGPPSFLIFCTALCIIAAVLYTFLYLIGQKTTKYRESSSASFIWLDRAENATKHIGENALIKDSTLRYYSSGTEPGAEPEAHLDTT</sequence>
<feature type="non-terminal residue" evidence="5">
    <location>
        <position position="1"/>
    </location>
</feature>
<feature type="transmembrane region" description="Helical" evidence="4">
    <location>
        <begin position="284"/>
        <end position="308"/>
    </location>
</feature>
<dbReference type="PANTHER" id="PTHR23121">
    <property type="entry name" value="SODIUM-DEPENDENT GLUCOSE TRANSPORTER 1"/>
    <property type="match status" value="1"/>
</dbReference>
<dbReference type="Proteomes" id="UP001186944">
    <property type="component" value="Unassembled WGS sequence"/>
</dbReference>
<keyword evidence="3 4" id="KW-0472">Membrane</keyword>
<evidence type="ECO:0000256" key="3">
    <source>
        <dbReference type="ARBA" id="ARBA00023136"/>
    </source>
</evidence>
<keyword evidence="1 4" id="KW-0812">Transmembrane</keyword>
<proteinExistence type="predicted"/>
<dbReference type="InterPro" id="IPR036259">
    <property type="entry name" value="MFS_trans_sf"/>
</dbReference>
<evidence type="ECO:0000313" key="5">
    <source>
        <dbReference type="EMBL" id="KAK3101848.1"/>
    </source>
</evidence>
<accession>A0AA88YBY3</accession>
<evidence type="ECO:0000256" key="4">
    <source>
        <dbReference type="SAM" id="Phobius"/>
    </source>
</evidence>
<keyword evidence="6" id="KW-1185">Reference proteome</keyword>
<dbReference type="SUPFAM" id="SSF103473">
    <property type="entry name" value="MFS general substrate transporter"/>
    <property type="match status" value="1"/>
</dbReference>